<protein>
    <submittedName>
        <fullName evidence="2">Uncharacterized protein</fullName>
    </submittedName>
</protein>
<gene>
    <name evidence="2" type="ORF">SAMN06265337_1343</name>
</gene>
<feature type="region of interest" description="Disordered" evidence="1">
    <location>
        <begin position="1"/>
        <end position="35"/>
    </location>
</feature>
<evidence type="ECO:0000313" key="3">
    <source>
        <dbReference type="Proteomes" id="UP000198131"/>
    </source>
</evidence>
<evidence type="ECO:0000313" key="2">
    <source>
        <dbReference type="EMBL" id="SNC65645.1"/>
    </source>
</evidence>
<evidence type="ECO:0000256" key="1">
    <source>
        <dbReference type="SAM" id="MobiDB-lite"/>
    </source>
</evidence>
<dbReference type="EMBL" id="FYEW01000001">
    <property type="protein sequence ID" value="SNC65645.1"/>
    <property type="molecule type" value="Genomic_DNA"/>
</dbReference>
<proteinExistence type="predicted"/>
<keyword evidence="3" id="KW-1185">Reference proteome</keyword>
<name>A0A212TI50_9BACT</name>
<dbReference type="Proteomes" id="UP000198131">
    <property type="component" value="Unassembled WGS sequence"/>
</dbReference>
<organism evidence="2 3">
    <name type="scientific">Hymenobacter gelipurpurascens</name>
    <dbReference type="NCBI Taxonomy" id="89968"/>
    <lineage>
        <taxon>Bacteria</taxon>
        <taxon>Pseudomonadati</taxon>
        <taxon>Bacteroidota</taxon>
        <taxon>Cytophagia</taxon>
        <taxon>Cytophagales</taxon>
        <taxon>Hymenobacteraceae</taxon>
        <taxon>Hymenobacter</taxon>
    </lineage>
</organism>
<reference evidence="3" key="1">
    <citation type="submission" date="2017-06" db="EMBL/GenBank/DDBJ databases">
        <authorList>
            <person name="Varghese N."/>
            <person name="Submissions S."/>
        </authorList>
    </citation>
    <scope>NUCLEOTIDE SEQUENCE [LARGE SCALE GENOMIC DNA]</scope>
    <source>
        <strain evidence="3">DSM 11116</strain>
    </source>
</reference>
<dbReference type="AlphaFoldDB" id="A0A212TI50"/>
<sequence>MRGSGEKPDQEKEKKSTRRGNDLGRPHKALKNCER</sequence>
<accession>A0A212TI50</accession>